<keyword evidence="2" id="KW-1185">Reference proteome</keyword>
<comment type="caution">
    <text evidence="1">The sequence shown here is derived from an EMBL/GenBank/DDBJ whole genome shotgun (WGS) entry which is preliminary data.</text>
</comment>
<reference evidence="1 2" key="1">
    <citation type="submission" date="2018-10" db="EMBL/GenBank/DDBJ databases">
        <title>Sequencing the genomes of 1000 actinobacteria strains.</title>
        <authorList>
            <person name="Klenk H.-P."/>
        </authorList>
    </citation>
    <scope>NUCLEOTIDE SEQUENCE [LARGE SCALE GENOMIC DNA]</scope>
    <source>
        <strain evidence="1 2">DSM 17894</strain>
    </source>
</reference>
<evidence type="ECO:0000313" key="1">
    <source>
        <dbReference type="EMBL" id="RKR75126.1"/>
    </source>
</evidence>
<organism evidence="1 2">
    <name type="scientific">Frondihabitans australicus</name>
    <dbReference type="NCBI Taxonomy" id="386892"/>
    <lineage>
        <taxon>Bacteria</taxon>
        <taxon>Bacillati</taxon>
        <taxon>Actinomycetota</taxon>
        <taxon>Actinomycetes</taxon>
        <taxon>Micrococcales</taxon>
        <taxon>Microbacteriaceae</taxon>
        <taxon>Frondihabitans</taxon>
    </lineage>
</organism>
<dbReference type="RefSeq" id="WP_121369955.1">
    <property type="nucleotide sequence ID" value="NZ_RBKS01000001.1"/>
</dbReference>
<protein>
    <submittedName>
        <fullName evidence="1">Uncharacterized protein</fullName>
    </submittedName>
</protein>
<accession>A0A495IJ39</accession>
<sequence>MPPEDVVRIELVLEKPSIGWYPKPTVVIDGRGQPAQWGRGTWQVRSGTTIGVYLFNRLWRFGGASLELVDPLPTTLTYRAPLFPAGNGRLKSGI</sequence>
<dbReference type="Proteomes" id="UP000280008">
    <property type="component" value="Unassembled WGS sequence"/>
</dbReference>
<dbReference type="OrthoDB" id="5119752at2"/>
<proteinExistence type="predicted"/>
<evidence type="ECO:0000313" key="2">
    <source>
        <dbReference type="Proteomes" id="UP000280008"/>
    </source>
</evidence>
<gene>
    <name evidence="1" type="ORF">C8E83_2263</name>
</gene>
<dbReference type="AlphaFoldDB" id="A0A495IJ39"/>
<dbReference type="EMBL" id="RBKS01000001">
    <property type="protein sequence ID" value="RKR75126.1"/>
    <property type="molecule type" value="Genomic_DNA"/>
</dbReference>
<name>A0A495IJ39_9MICO</name>